<dbReference type="EMBL" id="KT919972">
    <property type="protein sequence ID" value="ALP46966.1"/>
    <property type="molecule type" value="Genomic_DNA"/>
</dbReference>
<reference evidence="1 2" key="1">
    <citation type="journal article" date="2016" name="Front. Microbiol.">
        <title>Comparative Functional Genomic Analysis of Two Vibrio Phages Reveals Complex Metabolic Interactions with the Host Cell.</title>
        <authorList>
            <person name="Skliros D."/>
            <person name="Kalatzis P.G."/>
            <person name="Katharios P."/>
            <person name="Flemetakis E."/>
        </authorList>
    </citation>
    <scope>NUCLEOTIDE SEQUENCE [LARGE SCALE GENOMIC DNA]</scope>
</reference>
<gene>
    <name evidence="1" type="ORF">phiGrn1_0254</name>
</gene>
<dbReference type="SUPFAM" id="SSF55874">
    <property type="entry name" value="ATPase domain of HSP90 chaperone/DNA topoisomerase II/histidine kinase"/>
    <property type="match status" value="1"/>
</dbReference>
<sequence>MIIHTPESKVQTSGKMRTAGFNMKASAKGFRIISTTLYKDPILAIVRELTCNGWDAHQMNKNIDKAIEVHLPNQFEPWFAVKDFGCGMSDDEIFGVYTTVFDSTKDDSNDVIGAMGLGSKTPFSYNNGQSFTVKSTKNGLKAVYSAYLDNGEPAITCMSEPAPTDEPDGVEVIVPVRKEDFNRFKEAANKVMPYFKAPAVETNITLSERNFTHMDGYFTENKKNSWRSGDVYAVMGNVCYPLSEYHIQDIHLVRNYFKNSDLYIEFPIGELDVSASREELHYDDYTIDNINKRVNEINSKFLAEAQKWVDDQNFDYIGDAYRACDNRFNDVVLKKLKFNDELVATYASRMLKDFPIMGKTVRMRPECSNKEGVQRNTRAARPYDLVNPRNDYSKKPITVIVDDLKSGGVAITKEYIRQENVSIFYHHDDKPSTTAPLAFFKERLRDCEYRVLKTSDLKANYTPQKKSVKKKPVSATIRLYEMRINEDGERTVKASDVKREVLKSGSFHYVSLFRDYIEKVPECGHGLDYHRSLGMIETIMRIKGIDVVYIARRPEYVHIKGNENAVNIFDIKFNKRELRSKIDWKSYTVDNNLYGYRSALVMTWNNDAVRNHFGYARSYHTCNQTIDRLCDHFSAIRDVRTQEQEKHLEKLKKIQNESKYELLFKLVGSNTCEESTTKLIKLLRGKRNG</sequence>
<organism evidence="1 2">
    <name type="scientific">Vibrio phage phi-Grn1</name>
    <dbReference type="NCBI Taxonomy" id="1747713"/>
    <lineage>
        <taxon>Viruses</taxon>
        <taxon>Duplodnaviria</taxon>
        <taxon>Heunggongvirae</taxon>
        <taxon>Uroviricota</taxon>
        <taxon>Caudoviricetes</taxon>
        <taxon>Pantevenvirales</taxon>
        <taxon>Straboviridae</taxon>
        <taxon>Schizotequatrovirus</taxon>
        <taxon>Schizotequatrovirus valkk3</taxon>
    </lineage>
</organism>
<accession>A0A140B3F6</accession>
<name>A0A140B3F6_9CAUD</name>
<proteinExistence type="predicted"/>
<evidence type="ECO:0000313" key="1">
    <source>
        <dbReference type="EMBL" id="ALP46966.1"/>
    </source>
</evidence>
<evidence type="ECO:0000313" key="2">
    <source>
        <dbReference type="Proteomes" id="UP000230575"/>
    </source>
</evidence>
<dbReference type="Proteomes" id="UP000230575">
    <property type="component" value="Segment"/>
</dbReference>
<protein>
    <submittedName>
        <fullName evidence="1">RIIA lysis inhibitor</fullName>
    </submittedName>
</protein>
<dbReference type="Gene3D" id="3.30.565.10">
    <property type="entry name" value="Histidine kinase-like ATPase, C-terminal domain"/>
    <property type="match status" value="1"/>
</dbReference>
<dbReference type="InterPro" id="IPR036890">
    <property type="entry name" value="HATPase_C_sf"/>
</dbReference>